<dbReference type="EMBL" id="WBJY01000001">
    <property type="protein sequence ID" value="KAB1650234.1"/>
    <property type="molecule type" value="Genomic_DNA"/>
</dbReference>
<gene>
    <name evidence="19" type="primary">coxB</name>
    <name evidence="19" type="ORF">F8O04_08580</name>
</gene>
<comment type="cofactor">
    <cofactor evidence="15">
        <name>Cu cation</name>
        <dbReference type="ChEBI" id="CHEBI:23378"/>
    </cofactor>
    <text evidence="15">Binds a copper A center.</text>
</comment>
<keyword evidence="4 14" id="KW-0679">Respiratory chain</keyword>
<evidence type="ECO:0000256" key="12">
    <source>
        <dbReference type="ARBA" id="ARBA00024688"/>
    </source>
</evidence>
<dbReference type="Pfam" id="PF00116">
    <property type="entry name" value="COX2"/>
    <property type="match status" value="1"/>
</dbReference>
<feature type="region of interest" description="Disordered" evidence="16">
    <location>
        <begin position="294"/>
        <end position="323"/>
    </location>
</feature>
<name>A0A6H9WUQ6_9MICO</name>
<dbReference type="EC" id="7.1.1.9" evidence="15"/>
<dbReference type="PANTHER" id="PTHR22888">
    <property type="entry name" value="CYTOCHROME C OXIDASE, SUBUNIT II"/>
    <property type="match status" value="1"/>
</dbReference>
<dbReference type="InterPro" id="IPR014222">
    <property type="entry name" value="Cyt_c_oxidase_su2"/>
</dbReference>
<evidence type="ECO:0000256" key="15">
    <source>
        <dbReference type="RuleBase" id="RU004024"/>
    </source>
</evidence>
<evidence type="ECO:0000256" key="3">
    <source>
        <dbReference type="ARBA" id="ARBA00022448"/>
    </source>
</evidence>
<evidence type="ECO:0000256" key="1">
    <source>
        <dbReference type="ARBA" id="ARBA00004141"/>
    </source>
</evidence>
<dbReference type="NCBIfam" id="TIGR02866">
    <property type="entry name" value="CoxB"/>
    <property type="match status" value="1"/>
</dbReference>
<sequence>MRHPERSVVRKDHRSKWIALPLAGLIVAVLAACTPQQYQQGWLPGEPGVSSIGDMVMPFWVNSWITLVALGVFVWGLIIWCLVAYRRRKTDTAAPRQLRYHMPIEILFTVMPLILVGGFFAFTARDSAAIENNYAVGEDAALDPDNAADVHIEVYGKQWAWDFNYLPVDGSEYDGDVYYEGVQAQPTFDEDGNTTGEIDEASLPVLYVPVGAQVLVDLKSRDVAHSFWIIDFHYKEDTIPGKTNQMSFTADRVGTYLGKCAELCGEYHAMMLFQVHVVEADEYNAYIQSLRDEGNVGSRGDEYNRNNNLPGTEVPHHGPEETE</sequence>
<keyword evidence="3 14" id="KW-0813">Transport</keyword>
<dbReference type="GO" id="GO:0004129">
    <property type="term" value="F:cytochrome-c oxidase activity"/>
    <property type="evidence" value="ECO:0007669"/>
    <property type="project" value="UniProtKB-EC"/>
</dbReference>
<dbReference type="Proteomes" id="UP000431744">
    <property type="component" value="Unassembled WGS sequence"/>
</dbReference>
<dbReference type="InterPro" id="IPR008972">
    <property type="entry name" value="Cupredoxin"/>
</dbReference>
<feature type="compositionally biased region" description="Basic and acidic residues" evidence="16">
    <location>
        <begin position="314"/>
        <end position="323"/>
    </location>
</feature>
<dbReference type="GO" id="GO:0016491">
    <property type="term" value="F:oxidoreductase activity"/>
    <property type="evidence" value="ECO:0007669"/>
    <property type="project" value="UniProtKB-KW"/>
</dbReference>
<evidence type="ECO:0000259" key="18">
    <source>
        <dbReference type="PROSITE" id="PS50857"/>
    </source>
</evidence>
<reference evidence="19 20" key="1">
    <citation type="submission" date="2019-09" db="EMBL/GenBank/DDBJ databases">
        <title>Phylogeny of genus Pseudoclavibacter and closely related genus.</title>
        <authorList>
            <person name="Li Y."/>
        </authorList>
    </citation>
    <scope>NUCLEOTIDE SEQUENCE [LARGE SCALE GENOMIC DNA]</scope>
    <source>
        <strain evidence="19 20">EGI 60007</strain>
    </source>
</reference>
<keyword evidence="6 15" id="KW-0479">Metal-binding</keyword>
<dbReference type="AlphaFoldDB" id="A0A6H9WUQ6"/>
<dbReference type="InterPro" id="IPR002429">
    <property type="entry name" value="CcO_II-like_C"/>
</dbReference>
<comment type="caution">
    <text evidence="19">The sequence shown here is derived from an EMBL/GenBank/DDBJ whole genome shotgun (WGS) entry which is preliminary data.</text>
</comment>
<organism evidence="19 20">
    <name type="scientific">Pseudoclavibacter endophyticus</name>
    <dbReference type="NCBI Taxonomy" id="1778590"/>
    <lineage>
        <taxon>Bacteria</taxon>
        <taxon>Bacillati</taxon>
        <taxon>Actinomycetota</taxon>
        <taxon>Actinomycetes</taxon>
        <taxon>Micrococcales</taxon>
        <taxon>Microbacteriaceae</taxon>
        <taxon>Pseudoclavibacter</taxon>
    </lineage>
</organism>
<dbReference type="SUPFAM" id="SSF81464">
    <property type="entry name" value="Cytochrome c oxidase subunit II-like, transmembrane region"/>
    <property type="match status" value="1"/>
</dbReference>
<keyword evidence="5 14" id="KW-0812">Transmembrane</keyword>
<evidence type="ECO:0000256" key="16">
    <source>
        <dbReference type="SAM" id="MobiDB-lite"/>
    </source>
</evidence>
<proteinExistence type="inferred from homology"/>
<dbReference type="PROSITE" id="PS50857">
    <property type="entry name" value="COX2_CUA"/>
    <property type="match status" value="1"/>
</dbReference>
<comment type="subcellular location">
    <subcellularLocation>
        <location evidence="14">Cell membrane</location>
        <topology evidence="14">Multi-pass membrane protein</topology>
    </subcellularLocation>
    <subcellularLocation>
        <location evidence="1">Membrane</location>
        <topology evidence="1">Multi-pass membrane protein</topology>
    </subcellularLocation>
</comment>
<dbReference type="InterPro" id="IPR036257">
    <property type="entry name" value="Cyt_c_oxidase_su2_TM_sf"/>
</dbReference>
<evidence type="ECO:0000313" key="20">
    <source>
        <dbReference type="Proteomes" id="UP000431744"/>
    </source>
</evidence>
<feature type="transmembrane region" description="Helical" evidence="17">
    <location>
        <begin position="59"/>
        <end position="85"/>
    </location>
</feature>
<keyword evidence="9 17" id="KW-1133">Transmembrane helix</keyword>
<dbReference type="PANTHER" id="PTHR22888:SF9">
    <property type="entry name" value="CYTOCHROME C OXIDASE SUBUNIT 2"/>
    <property type="match status" value="1"/>
</dbReference>
<dbReference type="PROSITE" id="PS51257">
    <property type="entry name" value="PROKAR_LIPOPROTEIN"/>
    <property type="match status" value="1"/>
</dbReference>
<feature type="domain" description="Cytochrome oxidase subunit II copper A binding" evidence="18">
    <location>
        <begin position="147"/>
        <end position="289"/>
    </location>
</feature>
<dbReference type="InterPro" id="IPR001505">
    <property type="entry name" value="Copper_CuA"/>
</dbReference>
<feature type="transmembrane region" description="Helical" evidence="17">
    <location>
        <begin position="106"/>
        <end position="124"/>
    </location>
</feature>
<dbReference type="Gene3D" id="2.60.40.420">
    <property type="entry name" value="Cupredoxins - blue copper proteins"/>
    <property type="match status" value="1"/>
</dbReference>
<evidence type="ECO:0000256" key="9">
    <source>
        <dbReference type="ARBA" id="ARBA00022989"/>
    </source>
</evidence>
<keyword evidence="7" id="KW-1278">Translocase</keyword>
<feature type="compositionally biased region" description="Basic and acidic residues" evidence="16">
    <location>
        <begin position="294"/>
        <end position="304"/>
    </location>
</feature>
<comment type="catalytic activity">
    <reaction evidence="13 15">
        <text>4 Fe(II)-[cytochrome c] + O2 + 8 H(+)(in) = 4 Fe(III)-[cytochrome c] + 2 H2O + 4 H(+)(out)</text>
        <dbReference type="Rhea" id="RHEA:11436"/>
        <dbReference type="Rhea" id="RHEA-COMP:10350"/>
        <dbReference type="Rhea" id="RHEA-COMP:14399"/>
        <dbReference type="ChEBI" id="CHEBI:15377"/>
        <dbReference type="ChEBI" id="CHEBI:15378"/>
        <dbReference type="ChEBI" id="CHEBI:15379"/>
        <dbReference type="ChEBI" id="CHEBI:29033"/>
        <dbReference type="ChEBI" id="CHEBI:29034"/>
        <dbReference type="EC" id="7.1.1.9"/>
    </reaction>
</comment>
<evidence type="ECO:0000313" key="19">
    <source>
        <dbReference type="EMBL" id="KAB1650234.1"/>
    </source>
</evidence>
<keyword evidence="8 14" id="KW-0249">Electron transport</keyword>
<evidence type="ECO:0000256" key="10">
    <source>
        <dbReference type="ARBA" id="ARBA00023008"/>
    </source>
</evidence>
<evidence type="ECO:0000256" key="13">
    <source>
        <dbReference type="ARBA" id="ARBA00047816"/>
    </source>
</evidence>
<evidence type="ECO:0000256" key="14">
    <source>
        <dbReference type="RuleBase" id="RU000456"/>
    </source>
</evidence>
<evidence type="ECO:0000256" key="6">
    <source>
        <dbReference type="ARBA" id="ARBA00022723"/>
    </source>
</evidence>
<dbReference type="OrthoDB" id="9781261at2"/>
<dbReference type="PROSITE" id="PS00078">
    <property type="entry name" value="COX2"/>
    <property type="match status" value="1"/>
</dbReference>
<evidence type="ECO:0000256" key="17">
    <source>
        <dbReference type="SAM" id="Phobius"/>
    </source>
</evidence>
<dbReference type="GO" id="GO:0042773">
    <property type="term" value="P:ATP synthesis coupled electron transport"/>
    <property type="evidence" value="ECO:0007669"/>
    <property type="project" value="TreeGrafter"/>
</dbReference>
<dbReference type="SUPFAM" id="SSF49503">
    <property type="entry name" value="Cupredoxins"/>
    <property type="match status" value="1"/>
</dbReference>
<comment type="function">
    <text evidence="12 15">Subunits I and II form the functional core of the enzyme complex. Electrons originating in cytochrome c are transferred via heme a and Cu(A) to the binuclear center formed by heme a3 and Cu(B).</text>
</comment>
<accession>A0A6H9WUQ6</accession>
<dbReference type="GO" id="GO:0005886">
    <property type="term" value="C:plasma membrane"/>
    <property type="evidence" value="ECO:0007669"/>
    <property type="project" value="UniProtKB-SubCell"/>
</dbReference>
<dbReference type="PRINTS" id="PR01166">
    <property type="entry name" value="CYCOXIDASEII"/>
</dbReference>
<evidence type="ECO:0000256" key="7">
    <source>
        <dbReference type="ARBA" id="ARBA00022967"/>
    </source>
</evidence>
<evidence type="ECO:0000256" key="2">
    <source>
        <dbReference type="ARBA" id="ARBA00007866"/>
    </source>
</evidence>
<dbReference type="Pfam" id="PF02790">
    <property type="entry name" value="COX2_TM"/>
    <property type="match status" value="1"/>
</dbReference>
<evidence type="ECO:0000256" key="8">
    <source>
        <dbReference type="ARBA" id="ARBA00022982"/>
    </source>
</evidence>
<evidence type="ECO:0000256" key="11">
    <source>
        <dbReference type="ARBA" id="ARBA00023136"/>
    </source>
</evidence>
<dbReference type="InterPro" id="IPR045187">
    <property type="entry name" value="CcO_II"/>
</dbReference>
<keyword evidence="20" id="KW-1185">Reference proteome</keyword>
<keyword evidence="11 17" id="KW-0472">Membrane</keyword>
<keyword evidence="19" id="KW-0560">Oxidoreductase</keyword>
<evidence type="ECO:0000256" key="5">
    <source>
        <dbReference type="ARBA" id="ARBA00022692"/>
    </source>
</evidence>
<protein>
    <recommendedName>
        <fullName evidence="15">Cytochrome c oxidase subunit 2</fullName>
        <ecNumber evidence="15">7.1.1.9</ecNumber>
    </recommendedName>
</protein>
<comment type="similarity">
    <text evidence="2 14">Belongs to the cytochrome c oxidase subunit 2 family.</text>
</comment>
<dbReference type="GO" id="GO:0005507">
    <property type="term" value="F:copper ion binding"/>
    <property type="evidence" value="ECO:0007669"/>
    <property type="project" value="InterPro"/>
</dbReference>
<keyword evidence="10 15" id="KW-0186">Copper</keyword>
<evidence type="ECO:0000256" key="4">
    <source>
        <dbReference type="ARBA" id="ARBA00022660"/>
    </source>
</evidence>
<dbReference type="InterPro" id="IPR011759">
    <property type="entry name" value="Cyt_c_oxidase_su2_TM_dom"/>
</dbReference>
<dbReference type="Gene3D" id="1.10.287.90">
    <property type="match status" value="1"/>
</dbReference>